<comment type="similarity">
    <text evidence="1">Belongs to the peptidase C1 family.</text>
</comment>
<gene>
    <name evidence="3" type="ORF">HPLM_LOCUS19572</name>
</gene>
<dbReference type="Gene3D" id="3.90.70.10">
    <property type="entry name" value="Cysteine proteinases"/>
    <property type="match status" value="1"/>
</dbReference>
<accession>A0A0N4X5D8</accession>
<name>A0A0N4X5D8_HAEPC</name>
<dbReference type="InterPro" id="IPR025660">
    <property type="entry name" value="Pept_his_AS"/>
</dbReference>
<evidence type="ECO:0000313" key="5">
    <source>
        <dbReference type="WBParaSite" id="HPLM_0001958001-mRNA-1"/>
    </source>
</evidence>
<dbReference type="Pfam" id="PF00112">
    <property type="entry name" value="Peptidase_C1"/>
    <property type="match status" value="1"/>
</dbReference>
<dbReference type="WBParaSite" id="HPLM_0001958001-mRNA-1">
    <property type="protein sequence ID" value="HPLM_0001958001-mRNA-1"/>
    <property type="gene ID" value="HPLM_0001958001"/>
</dbReference>
<keyword evidence="4" id="KW-1185">Reference proteome</keyword>
<dbReference type="EMBL" id="UZAF01021418">
    <property type="protein sequence ID" value="VDO78024.1"/>
    <property type="molecule type" value="Genomic_DNA"/>
</dbReference>
<dbReference type="InterPro" id="IPR038765">
    <property type="entry name" value="Papain-like_cys_pep_sf"/>
</dbReference>
<dbReference type="InterPro" id="IPR013128">
    <property type="entry name" value="Peptidase_C1A"/>
</dbReference>
<dbReference type="GO" id="GO:0008234">
    <property type="term" value="F:cysteine-type peptidase activity"/>
    <property type="evidence" value="ECO:0007669"/>
    <property type="project" value="InterPro"/>
</dbReference>
<dbReference type="OMA" id="CHRERTW"/>
<sequence>MENVTKKMYLLHRAGGSVKLASESNTGKTAYRLPQSVTAIQRDILRHGSVVATYALYADFDYYKSGIYKYTAGNLRGYHAVKMIGWGNENGTDYWLIANSLNTDWGEKGFFRIIRGINDCGIEEGVYAGLVDVDSL</sequence>
<dbReference type="GO" id="GO:0006508">
    <property type="term" value="P:proteolysis"/>
    <property type="evidence" value="ECO:0007669"/>
    <property type="project" value="InterPro"/>
</dbReference>
<evidence type="ECO:0000259" key="2">
    <source>
        <dbReference type="SMART" id="SM00645"/>
    </source>
</evidence>
<protein>
    <submittedName>
        <fullName evidence="5">Pept_C1 domain-containing protein</fullName>
    </submittedName>
</protein>
<reference evidence="5" key="1">
    <citation type="submission" date="2017-02" db="UniProtKB">
        <authorList>
            <consortium name="WormBaseParasite"/>
        </authorList>
    </citation>
    <scope>IDENTIFICATION</scope>
</reference>
<feature type="domain" description="Peptidase C1A papain C-terminal" evidence="2">
    <location>
        <begin position="2"/>
        <end position="130"/>
    </location>
</feature>
<dbReference type="InterPro" id="IPR000668">
    <property type="entry name" value="Peptidase_C1A_C"/>
</dbReference>
<dbReference type="STRING" id="6290.A0A0N4X5D8"/>
<evidence type="ECO:0000313" key="4">
    <source>
        <dbReference type="Proteomes" id="UP000268014"/>
    </source>
</evidence>
<evidence type="ECO:0000256" key="1">
    <source>
        <dbReference type="ARBA" id="ARBA00008455"/>
    </source>
</evidence>
<dbReference type="PROSITE" id="PS00639">
    <property type="entry name" value="THIOL_PROTEASE_HIS"/>
    <property type="match status" value="1"/>
</dbReference>
<dbReference type="PANTHER" id="PTHR12411">
    <property type="entry name" value="CYSTEINE PROTEASE FAMILY C1-RELATED"/>
    <property type="match status" value="1"/>
</dbReference>
<dbReference type="SMART" id="SM00645">
    <property type="entry name" value="Pept_C1"/>
    <property type="match status" value="1"/>
</dbReference>
<evidence type="ECO:0000313" key="3">
    <source>
        <dbReference type="EMBL" id="VDO78024.1"/>
    </source>
</evidence>
<dbReference type="SUPFAM" id="SSF54001">
    <property type="entry name" value="Cysteine proteinases"/>
    <property type="match status" value="1"/>
</dbReference>
<reference evidence="3 4" key="2">
    <citation type="submission" date="2018-11" db="EMBL/GenBank/DDBJ databases">
        <authorList>
            <consortium name="Pathogen Informatics"/>
        </authorList>
    </citation>
    <scope>NUCLEOTIDE SEQUENCE [LARGE SCALE GENOMIC DNA]</scope>
    <source>
        <strain evidence="3 4">MHpl1</strain>
    </source>
</reference>
<dbReference type="OrthoDB" id="10058785at2759"/>
<organism evidence="5">
    <name type="scientific">Haemonchus placei</name>
    <name type="common">Barber's pole worm</name>
    <dbReference type="NCBI Taxonomy" id="6290"/>
    <lineage>
        <taxon>Eukaryota</taxon>
        <taxon>Metazoa</taxon>
        <taxon>Ecdysozoa</taxon>
        <taxon>Nematoda</taxon>
        <taxon>Chromadorea</taxon>
        <taxon>Rhabditida</taxon>
        <taxon>Rhabditina</taxon>
        <taxon>Rhabditomorpha</taxon>
        <taxon>Strongyloidea</taxon>
        <taxon>Trichostrongylidae</taxon>
        <taxon>Haemonchus</taxon>
    </lineage>
</organism>
<proteinExistence type="inferred from homology"/>
<dbReference type="AlphaFoldDB" id="A0A0N4X5D8"/>
<dbReference type="Proteomes" id="UP000268014">
    <property type="component" value="Unassembled WGS sequence"/>
</dbReference>